<evidence type="ECO:0000256" key="6">
    <source>
        <dbReference type="ARBA" id="ARBA00022519"/>
    </source>
</evidence>
<evidence type="ECO:0000256" key="8">
    <source>
        <dbReference type="ARBA" id="ARBA00022989"/>
    </source>
</evidence>
<dbReference type="InterPro" id="IPR010054">
    <property type="entry name" value="Type2_sec_GspG"/>
</dbReference>
<dbReference type="SUPFAM" id="SSF54523">
    <property type="entry name" value="Pili subunits"/>
    <property type="match status" value="1"/>
</dbReference>
<accession>A0ABT7E0S3</accession>
<dbReference type="PANTHER" id="PTHR30093:SF44">
    <property type="entry name" value="TYPE II SECRETION SYSTEM CORE PROTEIN G"/>
    <property type="match status" value="1"/>
</dbReference>
<dbReference type="InterPro" id="IPR045584">
    <property type="entry name" value="Pilin-like"/>
</dbReference>
<comment type="caution">
    <text evidence="12">The sequence shown here is derived from an EMBL/GenBank/DDBJ whole genome shotgun (WGS) entry which is preliminary data.</text>
</comment>
<evidence type="ECO:0000256" key="10">
    <source>
        <dbReference type="SAM" id="Phobius"/>
    </source>
</evidence>
<name>A0ABT7E0S3_9NEIS</name>
<keyword evidence="4" id="KW-1003">Cell membrane</keyword>
<evidence type="ECO:0000256" key="3">
    <source>
        <dbReference type="ARBA" id="ARBA00020042"/>
    </source>
</evidence>
<keyword evidence="8 10" id="KW-1133">Transmembrane helix</keyword>
<dbReference type="PROSITE" id="PS00409">
    <property type="entry name" value="PROKAR_NTER_METHYL"/>
    <property type="match status" value="1"/>
</dbReference>
<keyword evidence="13" id="KW-1185">Reference proteome</keyword>
<dbReference type="Pfam" id="PF08334">
    <property type="entry name" value="T2SSG"/>
    <property type="match status" value="1"/>
</dbReference>
<comment type="similarity">
    <text evidence="2">Belongs to the GSP G family.</text>
</comment>
<evidence type="ECO:0000259" key="11">
    <source>
        <dbReference type="Pfam" id="PF08334"/>
    </source>
</evidence>
<dbReference type="NCBIfam" id="TIGR02532">
    <property type="entry name" value="IV_pilin_GFxxxE"/>
    <property type="match status" value="1"/>
</dbReference>
<dbReference type="InterPro" id="IPR012902">
    <property type="entry name" value="N_methyl_site"/>
</dbReference>
<feature type="transmembrane region" description="Helical" evidence="10">
    <location>
        <begin position="20"/>
        <end position="40"/>
    </location>
</feature>
<evidence type="ECO:0000256" key="2">
    <source>
        <dbReference type="ARBA" id="ARBA00009984"/>
    </source>
</evidence>
<comment type="subcellular location">
    <subcellularLocation>
        <location evidence="1">Cell inner membrane</location>
        <topology evidence="1">Single-pass membrane protein</topology>
    </subcellularLocation>
</comment>
<keyword evidence="9 10" id="KW-0472">Membrane</keyword>
<proteinExistence type="inferred from homology"/>
<evidence type="ECO:0000256" key="4">
    <source>
        <dbReference type="ARBA" id="ARBA00022475"/>
    </source>
</evidence>
<evidence type="ECO:0000256" key="7">
    <source>
        <dbReference type="ARBA" id="ARBA00022692"/>
    </source>
</evidence>
<reference evidence="12" key="1">
    <citation type="submission" date="2023-03" db="EMBL/GenBank/DDBJ databases">
        <title>Chitinimonas shenzhenensis gen. nov., sp. nov., a novel member of family Burkholderiaceae isolated from activated sludge collected in Shen Zhen, China.</title>
        <authorList>
            <person name="Wang X."/>
        </authorList>
    </citation>
    <scope>NUCLEOTIDE SEQUENCE</scope>
    <source>
        <strain evidence="12">DQS-5</strain>
    </source>
</reference>
<keyword evidence="6" id="KW-0997">Cell inner membrane</keyword>
<gene>
    <name evidence="12" type="primary">gspG</name>
    <name evidence="12" type="ORF">PZA18_17485</name>
</gene>
<dbReference type="Gene3D" id="3.30.700.10">
    <property type="entry name" value="Glycoprotein, Type 4 Pilin"/>
    <property type="match status" value="1"/>
</dbReference>
<evidence type="ECO:0000313" key="12">
    <source>
        <dbReference type="EMBL" id="MDK2125849.1"/>
    </source>
</evidence>
<dbReference type="PANTHER" id="PTHR30093">
    <property type="entry name" value="GENERAL SECRETION PATHWAY PROTEIN G"/>
    <property type="match status" value="1"/>
</dbReference>
<evidence type="ECO:0000313" key="13">
    <source>
        <dbReference type="Proteomes" id="UP001172778"/>
    </source>
</evidence>
<dbReference type="Pfam" id="PF07963">
    <property type="entry name" value="N_methyl"/>
    <property type="match status" value="1"/>
</dbReference>
<organism evidence="12 13">
    <name type="scientific">Parachitinimonas caeni</name>
    <dbReference type="NCBI Taxonomy" id="3031301"/>
    <lineage>
        <taxon>Bacteria</taxon>
        <taxon>Pseudomonadati</taxon>
        <taxon>Pseudomonadota</taxon>
        <taxon>Betaproteobacteria</taxon>
        <taxon>Neisseriales</taxon>
        <taxon>Chitinibacteraceae</taxon>
        <taxon>Parachitinimonas</taxon>
    </lineage>
</organism>
<keyword evidence="5" id="KW-0488">Methylation</keyword>
<protein>
    <recommendedName>
        <fullName evidence="3">Type II secretion system core protein G</fullName>
    </recommendedName>
</protein>
<dbReference type="PRINTS" id="PR00813">
    <property type="entry name" value="BCTERIALGSPG"/>
</dbReference>
<dbReference type="Proteomes" id="UP001172778">
    <property type="component" value="Unassembled WGS sequence"/>
</dbReference>
<sequence length="151" mass="16496">MYGRSKLKKAATSPRHARGFTLIEILVVITILAILGALVVPKIMSRPDEARVAAAKQEIGSINQALKLYKLDNGRYPTSEQGLRALVEKPTAPPAPSNWKSYLDKLPRDPWGNEYIYLNPGVKGEIDILSYGADGQSGGEKYDADIGSWAL</sequence>
<dbReference type="InterPro" id="IPR000983">
    <property type="entry name" value="Bac_GSPG_pilin"/>
</dbReference>
<dbReference type="InterPro" id="IPR013545">
    <property type="entry name" value="T2SS_protein-GspG_C"/>
</dbReference>
<dbReference type="NCBIfam" id="TIGR01710">
    <property type="entry name" value="typeII_sec_gspG"/>
    <property type="match status" value="1"/>
</dbReference>
<feature type="domain" description="Type II secretion system protein GspG C-terminal" evidence="11">
    <location>
        <begin position="42"/>
        <end position="149"/>
    </location>
</feature>
<evidence type="ECO:0000256" key="1">
    <source>
        <dbReference type="ARBA" id="ARBA00004377"/>
    </source>
</evidence>
<keyword evidence="7 10" id="KW-0812">Transmembrane</keyword>
<dbReference type="EMBL" id="JARRAF010000025">
    <property type="protein sequence ID" value="MDK2125849.1"/>
    <property type="molecule type" value="Genomic_DNA"/>
</dbReference>
<evidence type="ECO:0000256" key="5">
    <source>
        <dbReference type="ARBA" id="ARBA00022481"/>
    </source>
</evidence>
<evidence type="ECO:0000256" key="9">
    <source>
        <dbReference type="ARBA" id="ARBA00023136"/>
    </source>
</evidence>